<dbReference type="Gene3D" id="1.20.120.730">
    <property type="entry name" value="Sec23/Sec24 helical domain"/>
    <property type="match status" value="1"/>
</dbReference>
<feature type="domain" description="Sec23/Sec24 beta-sandwich" evidence="12">
    <location>
        <begin position="419"/>
        <end position="502"/>
    </location>
</feature>
<dbReference type="Pfam" id="PF04815">
    <property type="entry name" value="Sec23_helical"/>
    <property type="match status" value="1"/>
</dbReference>
<feature type="domain" description="Sec23/Sec24 trunk" evidence="10">
    <location>
        <begin position="197"/>
        <end position="414"/>
    </location>
</feature>
<accession>A0ABY6LE68</accession>
<dbReference type="Gene3D" id="3.40.50.410">
    <property type="entry name" value="von Willebrand factor, type A domain"/>
    <property type="match status" value="1"/>
</dbReference>
<dbReference type="InterPro" id="IPR036465">
    <property type="entry name" value="vWFA_dom_sf"/>
</dbReference>
<protein>
    <submittedName>
        <fullName evidence="13">SEC24C</fullName>
    </submittedName>
</protein>
<evidence type="ECO:0000256" key="7">
    <source>
        <dbReference type="SAM" id="MobiDB-lite"/>
    </source>
</evidence>
<comment type="subcellular location">
    <subcellularLocation>
        <location evidence="1">Cytoplasmic vesicle</location>
        <location evidence="1">COPII-coated vesicle membrane</location>
        <topology evidence="1">Peripheral membrane protein</topology>
        <orientation evidence="1">Cytoplasmic side</orientation>
    </subcellularLocation>
    <subcellularLocation>
        <location evidence="2">Endoplasmic reticulum membrane</location>
        <topology evidence="2">Peripheral membrane protein</topology>
        <orientation evidence="2">Cytoplasmic side</orientation>
    </subcellularLocation>
</comment>
<dbReference type="PANTHER" id="PTHR13803:SF4">
    <property type="entry name" value="SECRETORY 24CD, ISOFORM C"/>
    <property type="match status" value="1"/>
</dbReference>
<proteinExistence type="inferred from homology"/>
<dbReference type="InterPro" id="IPR036174">
    <property type="entry name" value="Znf_Sec23_Sec24_sf"/>
</dbReference>
<evidence type="ECO:0000256" key="6">
    <source>
        <dbReference type="ARBA" id="ARBA00023329"/>
    </source>
</evidence>
<keyword evidence="14" id="KW-1185">Reference proteome</keyword>
<evidence type="ECO:0000256" key="5">
    <source>
        <dbReference type="ARBA" id="ARBA00022927"/>
    </source>
</evidence>
<comment type="similarity">
    <text evidence="3">Belongs to the SEC23/SEC24 family. SEC24 subfamily.</text>
</comment>
<evidence type="ECO:0000256" key="2">
    <source>
        <dbReference type="ARBA" id="ARBA00004397"/>
    </source>
</evidence>
<evidence type="ECO:0000313" key="13">
    <source>
        <dbReference type="EMBL" id="UYV79481.1"/>
    </source>
</evidence>
<evidence type="ECO:0000256" key="3">
    <source>
        <dbReference type="ARBA" id="ARBA00008334"/>
    </source>
</evidence>
<dbReference type="SUPFAM" id="SSF53300">
    <property type="entry name" value="vWA-like"/>
    <property type="match status" value="1"/>
</dbReference>
<keyword evidence="6" id="KW-0968">Cytoplasmic vesicle</keyword>
<dbReference type="Pfam" id="PF04810">
    <property type="entry name" value="zf-Sec23_Sec24"/>
    <property type="match status" value="1"/>
</dbReference>
<dbReference type="InterPro" id="IPR029006">
    <property type="entry name" value="ADF-H/Gelsolin-like_dom_sf"/>
</dbReference>
<dbReference type="InterPro" id="IPR050550">
    <property type="entry name" value="SEC23_SEC24_subfamily"/>
</dbReference>
<dbReference type="PANTHER" id="PTHR13803">
    <property type="entry name" value="SEC24-RELATED PROTEIN"/>
    <property type="match status" value="1"/>
</dbReference>
<gene>
    <name evidence="13" type="ORF">LAZ67_17002818</name>
</gene>
<dbReference type="Proteomes" id="UP001235939">
    <property type="component" value="Chromosome 17"/>
</dbReference>
<dbReference type="SUPFAM" id="SSF82919">
    <property type="entry name" value="Zn-finger domain of Sec23/24"/>
    <property type="match status" value="1"/>
</dbReference>
<dbReference type="InterPro" id="IPR006895">
    <property type="entry name" value="Znf_Sec23_Sec24"/>
</dbReference>
<dbReference type="Pfam" id="PF04811">
    <property type="entry name" value="Sec23_trunk"/>
    <property type="match status" value="1"/>
</dbReference>
<name>A0ABY6LE68_9ARAC</name>
<dbReference type="Gene3D" id="2.30.30.380">
    <property type="entry name" value="Zn-finger domain of Sec23/24"/>
    <property type="match status" value="1"/>
</dbReference>
<dbReference type="InterPro" id="IPR036175">
    <property type="entry name" value="Sec23/24_helical_dom_sf"/>
</dbReference>
<dbReference type="EMBL" id="CP092879">
    <property type="protein sequence ID" value="UYV79481.1"/>
    <property type="molecule type" value="Genomic_DNA"/>
</dbReference>
<feature type="domain" description="Sec23/Sec24 helical" evidence="11">
    <location>
        <begin position="515"/>
        <end position="614"/>
    </location>
</feature>
<evidence type="ECO:0000256" key="1">
    <source>
        <dbReference type="ARBA" id="ARBA00004299"/>
    </source>
</evidence>
<evidence type="ECO:0000256" key="4">
    <source>
        <dbReference type="ARBA" id="ARBA00022448"/>
    </source>
</evidence>
<dbReference type="InterPro" id="IPR012990">
    <property type="entry name" value="Beta-sandwich_Sec23_24"/>
</dbReference>
<sequence length="729" mass="80922">MPSPQPLSENLPSAIQVIEDDKKNKSGEFFTGNKGLVPPLVTTNYLVRDEGICSPRFIRSTIYNVPCTADMLKQTNVPFAITISPFARLNENEVCVIQTQPPISDLGELGPVRCNRCKAYMCPYMQFIDGGRRFHCVFCKATTDVPVEYFCHLDHNGMRSDMFTRPELCLGSYEFVATRQYCKAMIIMVGRSWRLLLLPTDENSPRLKVGFVTYSNVVHFYNISWGSVEGWLNCLVFDHYDPEWLQGGAQPKLLTVPDVADMFMPLLTGFLVSLDEAESALDSLLELIPTIFGETKETETILGPVIQAGYEALKAANCAGKLFIFHSSLPIAEAPGKLKNRDDRKLLGTDKEKLGQQCVGVGCCVDLFLFPSAYMDVATLGQVCKLTGGHVYKYQYFQSDVDGEQFLEDLRRDVEQQIGFDAVMRVRTSQGIRPTDFYGHHYMSNTTDIELAGIDSSHALSVQIKYDDKLVDEECAYIQAALLYTSSTGQRRLRIHNLVLPTCNQMADLFRNCEQDTIMNYLAKDCVSKLVDQSSKAIKDKVIALAANMLGCYRKQCANSTSVGQLILPECMKLMPLYVNCLLKSDGISGSAEMLTDDRSLAMYSMGCMSVETSAGYLYPRLLPLHEVNPDSSEMPVALRCSREKVKEEGAYLLENGQLLFLYVGMGISPDWVMAVFNVPSPTHINSEKPIKTNLIEENPPLPEEKGGGGAVTSSLKNLGSAGLADSTL</sequence>
<dbReference type="InterPro" id="IPR007123">
    <property type="entry name" value="Gelsolin-like_dom"/>
</dbReference>
<keyword evidence="4" id="KW-0813">Transport</keyword>
<evidence type="ECO:0000259" key="10">
    <source>
        <dbReference type="Pfam" id="PF04811"/>
    </source>
</evidence>
<evidence type="ECO:0000313" key="14">
    <source>
        <dbReference type="Proteomes" id="UP001235939"/>
    </source>
</evidence>
<feature type="domain" description="Gelsolin-like" evidence="8">
    <location>
        <begin position="633"/>
        <end position="688"/>
    </location>
</feature>
<dbReference type="Gene3D" id="3.40.20.10">
    <property type="entry name" value="Severin"/>
    <property type="match status" value="1"/>
</dbReference>
<evidence type="ECO:0000259" key="8">
    <source>
        <dbReference type="Pfam" id="PF00626"/>
    </source>
</evidence>
<dbReference type="Pfam" id="PF08033">
    <property type="entry name" value="Sec23_BS"/>
    <property type="match status" value="1"/>
</dbReference>
<reference evidence="13 14" key="1">
    <citation type="submission" date="2022-01" db="EMBL/GenBank/DDBJ databases">
        <title>A chromosomal length assembly of Cordylochernes scorpioides.</title>
        <authorList>
            <person name="Zeh D."/>
            <person name="Zeh J."/>
        </authorList>
    </citation>
    <scope>NUCLEOTIDE SEQUENCE [LARGE SCALE GENOMIC DNA]</scope>
    <source>
        <strain evidence="13">IN4F17</strain>
        <tissue evidence="13">Whole Body</tissue>
    </source>
</reference>
<dbReference type="Pfam" id="PF00626">
    <property type="entry name" value="Gelsolin"/>
    <property type="match status" value="1"/>
</dbReference>
<dbReference type="InterPro" id="IPR036180">
    <property type="entry name" value="Gelsolin-like_dom_sf"/>
</dbReference>
<keyword evidence="5" id="KW-0653">Protein transport</keyword>
<evidence type="ECO:0000259" key="9">
    <source>
        <dbReference type="Pfam" id="PF04810"/>
    </source>
</evidence>
<feature type="domain" description="Zinc finger Sec23/Sec24-type" evidence="9">
    <location>
        <begin position="111"/>
        <end position="149"/>
    </location>
</feature>
<organism evidence="13 14">
    <name type="scientific">Cordylochernes scorpioides</name>
    <dbReference type="NCBI Taxonomy" id="51811"/>
    <lineage>
        <taxon>Eukaryota</taxon>
        <taxon>Metazoa</taxon>
        <taxon>Ecdysozoa</taxon>
        <taxon>Arthropoda</taxon>
        <taxon>Chelicerata</taxon>
        <taxon>Arachnida</taxon>
        <taxon>Pseudoscorpiones</taxon>
        <taxon>Cheliferoidea</taxon>
        <taxon>Chernetidae</taxon>
        <taxon>Cordylochernes</taxon>
    </lineage>
</organism>
<dbReference type="Gene3D" id="2.60.40.1670">
    <property type="entry name" value="beta-sandwich domain of Sec23/24"/>
    <property type="match status" value="1"/>
</dbReference>
<evidence type="ECO:0000259" key="12">
    <source>
        <dbReference type="Pfam" id="PF08033"/>
    </source>
</evidence>
<dbReference type="SUPFAM" id="SSF81995">
    <property type="entry name" value="beta-sandwich domain of Sec23/24"/>
    <property type="match status" value="1"/>
</dbReference>
<feature type="region of interest" description="Disordered" evidence="7">
    <location>
        <begin position="697"/>
        <end position="729"/>
    </location>
</feature>
<dbReference type="SUPFAM" id="SSF82754">
    <property type="entry name" value="C-terminal, gelsolin-like domain of Sec23/24"/>
    <property type="match status" value="1"/>
</dbReference>
<dbReference type="InterPro" id="IPR006900">
    <property type="entry name" value="Sec23/24_helical_dom"/>
</dbReference>
<evidence type="ECO:0000259" key="11">
    <source>
        <dbReference type="Pfam" id="PF04815"/>
    </source>
</evidence>
<dbReference type="SUPFAM" id="SSF81811">
    <property type="entry name" value="Helical domain of Sec23/24"/>
    <property type="match status" value="1"/>
</dbReference>
<dbReference type="InterPro" id="IPR006896">
    <property type="entry name" value="Sec23/24_trunk_dom"/>
</dbReference>